<dbReference type="InterPro" id="IPR000073">
    <property type="entry name" value="AB_hydrolase_1"/>
</dbReference>
<dbReference type="RefSeq" id="WP_239153441.1">
    <property type="nucleotide sequence ID" value="NZ_BOPF01000025.1"/>
</dbReference>
<dbReference type="GO" id="GO:0016020">
    <property type="term" value="C:membrane"/>
    <property type="evidence" value="ECO:0007669"/>
    <property type="project" value="TreeGrafter"/>
</dbReference>
<sequence>MNESLGVTASGSSDERAPVVLLHGLTFDRRQWGPVRAALSTVDPDRRVVAFDLPGHGESPRRDTYRAADVAAVVHSAVRERALTAPVLVGHSLGGVLASVYAAAYPTSAVVNIDQPLLPGAFLDVLRRAEPELRGPGYLRVWERLRAGMGLDALPPDARALVGTATTPRQELFLGYWSELFDTDAAELTRQRAAELAAVRANGVPYHHVSGGPLAGSYRDWLLAQVPEARLTELPGSGHFPHLARPDEVARIIATLP</sequence>
<reference evidence="2" key="1">
    <citation type="submission" date="2021-01" db="EMBL/GenBank/DDBJ databases">
        <title>Whole genome shotgun sequence of Virgisporangium aliadipatigenens NBRC 105644.</title>
        <authorList>
            <person name="Komaki H."/>
            <person name="Tamura T."/>
        </authorList>
    </citation>
    <scope>NUCLEOTIDE SEQUENCE</scope>
    <source>
        <strain evidence="2">NBRC 105644</strain>
    </source>
</reference>
<dbReference type="Pfam" id="PF12697">
    <property type="entry name" value="Abhydrolase_6"/>
    <property type="match status" value="1"/>
</dbReference>
<name>A0A8J3YRI0_9ACTN</name>
<comment type="caution">
    <text evidence="2">The sequence shown here is derived from an EMBL/GenBank/DDBJ whole genome shotgun (WGS) entry which is preliminary data.</text>
</comment>
<dbReference type="InterPro" id="IPR050266">
    <property type="entry name" value="AB_hydrolase_sf"/>
</dbReference>
<dbReference type="AlphaFoldDB" id="A0A8J3YRI0"/>
<dbReference type="EMBL" id="BOPF01000025">
    <property type="protein sequence ID" value="GIJ49162.1"/>
    <property type="molecule type" value="Genomic_DNA"/>
</dbReference>
<dbReference type="PRINTS" id="PR00111">
    <property type="entry name" value="ABHYDROLASE"/>
</dbReference>
<keyword evidence="2" id="KW-0378">Hydrolase</keyword>
<evidence type="ECO:0000313" key="3">
    <source>
        <dbReference type="Proteomes" id="UP000619260"/>
    </source>
</evidence>
<dbReference type="InterPro" id="IPR029058">
    <property type="entry name" value="AB_hydrolase_fold"/>
</dbReference>
<dbReference type="PRINTS" id="PR00412">
    <property type="entry name" value="EPOXHYDRLASE"/>
</dbReference>
<organism evidence="2 3">
    <name type="scientific">Virgisporangium aliadipatigenens</name>
    <dbReference type="NCBI Taxonomy" id="741659"/>
    <lineage>
        <taxon>Bacteria</taxon>
        <taxon>Bacillati</taxon>
        <taxon>Actinomycetota</taxon>
        <taxon>Actinomycetes</taxon>
        <taxon>Micromonosporales</taxon>
        <taxon>Micromonosporaceae</taxon>
        <taxon>Virgisporangium</taxon>
    </lineage>
</organism>
<dbReference type="GO" id="GO:0047372">
    <property type="term" value="F:monoacylglycerol lipase activity"/>
    <property type="evidence" value="ECO:0007669"/>
    <property type="project" value="TreeGrafter"/>
</dbReference>
<proteinExistence type="predicted"/>
<accession>A0A8J3YRI0</accession>
<dbReference type="Proteomes" id="UP000619260">
    <property type="component" value="Unassembled WGS sequence"/>
</dbReference>
<dbReference type="Gene3D" id="3.40.50.1820">
    <property type="entry name" value="alpha/beta hydrolase"/>
    <property type="match status" value="1"/>
</dbReference>
<keyword evidence="3" id="KW-1185">Reference proteome</keyword>
<evidence type="ECO:0000259" key="1">
    <source>
        <dbReference type="Pfam" id="PF12697"/>
    </source>
</evidence>
<dbReference type="GO" id="GO:0046464">
    <property type="term" value="P:acylglycerol catabolic process"/>
    <property type="evidence" value="ECO:0007669"/>
    <property type="project" value="TreeGrafter"/>
</dbReference>
<protein>
    <submittedName>
        <fullName evidence="2">Alpha/beta hydrolase</fullName>
    </submittedName>
</protein>
<dbReference type="SUPFAM" id="SSF53474">
    <property type="entry name" value="alpha/beta-Hydrolases"/>
    <property type="match status" value="1"/>
</dbReference>
<feature type="domain" description="AB hydrolase-1" evidence="1">
    <location>
        <begin position="19"/>
        <end position="251"/>
    </location>
</feature>
<dbReference type="InterPro" id="IPR000639">
    <property type="entry name" value="Epox_hydrolase-like"/>
</dbReference>
<dbReference type="PANTHER" id="PTHR43798">
    <property type="entry name" value="MONOACYLGLYCEROL LIPASE"/>
    <property type="match status" value="1"/>
</dbReference>
<evidence type="ECO:0000313" key="2">
    <source>
        <dbReference type="EMBL" id="GIJ49162.1"/>
    </source>
</evidence>
<gene>
    <name evidence="2" type="ORF">Val02_60480</name>
</gene>
<dbReference type="PANTHER" id="PTHR43798:SF33">
    <property type="entry name" value="HYDROLASE, PUTATIVE (AFU_ORTHOLOGUE AFUA_2G14860)-RELATED"/>
    <property type="match status" value="1"/>
</dbReference>